<organism evidence="1 2">
    <name type="scientific">Anoxybacterium hadale</name>
    <dbReference type="NCBI Taxonomy" id="3408580"/>
    <lineage>
        <taxon>Bacteria</taxon>
        <taxon>Bacillati</taxon>
        <taxon>Bacillota</taxon>
        <taxon>Clostridia</taxon>
        <taxon>Peptostreptococcales</taxon>
        <taxon>Anaerovoracaceae</taxon>
        <taxon>Anoxybacterium</taxon>
    </lineage>
</organism>
<proteinExistence type="predicted"/>
<protein>
    <submittedName>
        <fullName evidence="1">Nicotinate-nucleotide adenylyltransferase</fullName>
        <ecNumber evidence="1">2.7.7.18</ecNumber>
    </submittedName>
</protein>
<accession>A0ACD1A8E7</accession>
<dbReference type="EMBL" id="CP042469">
    <property type="protein sequence ID" value="QOX62720.1"/>
    <property type="molecule type" value="Genomic_DNA"/>
</dbReference>
<name>A0ACD1A8E7_9FIRM</name>
<dbReference type="Proteomes" id="UP000594014">
    <property type="component" value="Chromosome"/>
</dbReference>
<gene>
    <name evidence="1" type="ORF">FRZ06_04835</name>
</gene>
<keyword evidence="1" id="KW-0548">Nucleotidyltransferase</keyword>
<evidence type="ECO:0000313" key="1">
    <source>
        <dbReference type="EMBL" id="QOX62720.1"/>
    </source>
</evidence>
<evidence type="ECO:0000313" key="2">
    <source>
        <dbReference type="Proteomes" id="UP000594014"/>
    </source>
</evidence>
<dbReference type="EC" id="2.7.7.18" evidence="1"/>
<keyword evidence="2" id="KW-1185">Reference proteome</keyword>
<sequence length="204" mass="23245">MKKIGIIGGTFDPVHYGHLILAEQARVEAALDRVVFMPAMVQPFKLHTKSAEGDHRYAMLLEAVSGNPYFSVSRKELDSPDISYTIHTLKSLKEEMGEDAELYFIIGTDAFLSLEKWYSAEELLRNFSFVIGMRPGYKEQELKEMIDHVREIYGTRVAEINNSEVEISSSDIKERIRTGKSIKYLLPDGVESYIRNNGLYTVLD</sequence>
<keyword evidence="1" id="KW-0808">Transferase</keyword>
<reference evidence="1" key="1">
    <citation type="submission" date="2019-08" db="EMBL/GenBank/DDBJ databases">
        <title>Genome sequence of Clostridiales bacterium MT110.</title>
        <authorList>
            <person name="Cao J."/>
        </authorList>
    </citation>
    <scope>NUCLEOTIDE SEQUENCE</scope>
    <source>
        <strain evidence="1">MT110</strain>
    </source>
</reference>